<evidence type="ECO:0000256" key="5">
    <source>
        <dbReference type="ARBA" id="ARBA00022755"/>
    </source>
</evidence>
<evidence type="ECO:0000256" key="6">
    <source>
        <dbReference type="ARBA" id="ARBA00022840"/>
    </source>
</evidence>
<evidence type="ECO:0000256" key="4">
    <source>
        <dbReference type="ARBA" id="ARBA00022741"/>
    </source>
</evidence>
<feature type="domain" description="SAICAR synthetase/ADE2 N-terminal" evidence="10">
    <location>
        <begin position="254"/>
        <end position="299"/>
    </location>
</feature>
<dbReference type="Proteomes" id="UP000005710">
    <property type="component" value="Unassembled WGS sequence"/>
</dbReference>
<dbReference type="STRING" id="867903.ThesuDRAFT_01442"/>
<evidence type="ECO:0000256" key="3">
    <source>
        <dbReference type="ARBA" id="ARBA00022598"/>
    </source>
</evidence>
<accession>K6Q348</accession>
<dbReference type="InterPro" id="IPR018236">
    <property type="entry name" value="SAICAR_synthetase_CS"/>
</dbReference>
<dbReference type="EC" id="6.3.2.6" evidence="8"/>
<keyword evidence="3 8" id="KW-0436">Ligase</keyword>
<comment type="similarity">
    <text evidence="2 8">Belongs to the SAICAR synthetase family.</text>
</comment>
<dbReference type="GO" id="GO:0009236">
    <property type="term" value="P:cobalamin biosynthetic process"/>
    <property type="evidence" value="ECO:0007669"/>
    <property type="project" value="InterPro"/>
</dbReference>
<evidence type="ECO:0000259" key="10">
    <source>
        <dbReference type="Pfam" id="PF01259"/>
    </source>
</evidence>
<dbReference type="PROSITE" id="PS01058">
    <property type="entry name" value="SAICAR_SYNTHETASE_2"/>
    <property type="match status" value="1"/>
</dbReference>
<feature type="compositionally biased region" description="Gly residues" evidence="9">
    <location>
        <begin position="233"/>
        <end position="250"/>
    </location>
</feature>
<sequence>MAMAEPALPPRGERLYEGKAKVVFATPDPGLVRICFKDDATAFDGRKRGTIGDKGRLNARISAHLLRVVEAAGIPTHLVAEAGERELLCRRVEIIPLEVVVRNVVAGSLARRLGLEPGRVLDEPVTELYYKRDDLGDPLINRAHVRLLGLATAEEVDRIEAMALAVNRVLRSYLLERDLVLVDFKLEFGRAWTPAAPPAAAPAAVPAEGAGAVLPTEPGAGPSGQSTGPAPGQDGGGGSGPGTGSRGTPGPGSTLLLADEISPDTCRLWDRVTGEPLDKDRFRQDLGGVAGAYAEVWRRLEGQR</sequence>
<dbReference type="GO" id="GO:0004639">
    <property type="term" value="F:phosphoribosylaminoimidazolesuccinocarboxamide synthase activity"/>
    <property type="evidence" value="ECO:0007669"/>
    <property type="project" value="UniProtKB-UniRule"/>
</dbReference>
<evidence type="ECO:0000256" key="2">
    <source>
        <dbReference type="ARBA" id="ARBA00010190"/>
    </source>
</evidence>
<dbReference type="eggNOG" id="COG0152">
    <property type="taxonomic scope" value="Bacteria"/>
</dbReference>
<dbReference type="AlphaFoldDB" id="K6Q348"/>
<reference evidence="11" key="1">
    <citation type="submission" date="2010-10" db="EMBL/GenBank/DDBJ databases">
        <authorList>
            <consortium name="US DOE Joint Genome Institute (JGI-PGF)"/>
            <person name="Lucas S."/>
            <person name="Copeland A."/>
            <person name="Lapidus A."/>
            <person name="Bruce D."/>
            <person name="Goodwin L."/>
            <person name="Pitluck S."/>
            <person name="Kyrpides N."/>
            <person name="Mavromatis K."/>
            <person name="Detter J.C."/>
            <person name="Han C."/>
            <person name="Land M."/>
            <person name="Hauser L."/>
            <person name="Markowitz V."/>
            <person name="Cheng J.-F."/>
            <person name="Hugenholtz P."/>
            <person name="Woyke T."/>
            <person name="Wu D."/>
            <person name="Pukall R."/>
            <person name="Wahrenburg C."/>
            <person name="Brambilla E."/>
            <person name="Klenk H.-P."/>
            <person name="Eisen J.A."/>
        </authorList>
    </citation>
    <scope>NUCLEOTIDE SEQUENCE [LARGE SCALE GENOMIC DNA]</scope>
    <source>
        <strain evidence="11">DSM 13965</strain>
    </source>
</reference>
<dbReference type="EMBL" id="AENY02000002">
    <property type="protein sequence ID" value="EKP95683.1"/>
    <property type="molecule type" value="Genomic_DNA"/>
</dbReference>
<evidence type="ECO:0000256" key="8">
    <source>
        <dbReference type="HAMAP-Rule" id="MF_00137"/>
    </source>
</evidence>
<dbReference type="RefSeq" id="WP_006903711.1">
    <property type="nucleotide sequence ID" value="NZ_JH976535.1"/>
</dbReference>
<name>K6Q348_9FIRM</name>
<comment type="pathway">
    <text evidence="1 8">Purine metabolism; IMP biosynthesis via de novo pathway; 5-amino-1-(5-phospho-D-ribosyl)imidazole-4-carboxamide from 5-amino-1-(5-phospho-D-ribosyl)imidazole-4-carboxylate: step 1/2.</text>
</comment>
<dbReference type="Gene3D" id="3.30.200.20">
    <property type="entry name" value="Phosphorylase Kinase, domain 1"/>
    <property type="match status" value="2"/>
</dbReference>
<dbReference type="HAMAP" id="MF_00137">
    <property type="entry name" value="SAICAR_synth"/>
    <property type="match status" value="1"/>
</dbReference>
<dbReference type="GO" id="GO:0006189">
    <property type="term" value="P:'de novo' IMP biosynthetic process"/>
    <property type="evidence" value="ECO:0007669"/>
    <property type="project" value="UniProtKB-UniRule"/>
</dbReference>
<keyword evidence="5 8" id="KW-0658">Purine biosynthesis</keyword>
<keyword evidence="6 8" id="KW-0067">ATP-binding</keyword>
<dbReference type="PANTHER" id="PTHR43599">
    <property type="entry name" value="MULTIFUNCTIONAL PROTEIN ADE2"/>
    <property type="match status" value="1"/>
</dbReference>
<dbReference type="InterPro" id="IPR050089">
    <property type="entry name" value="SAICAR_synthetase"/>
</dbReference>
<dbReference type="PANTHER" id="PTHR43599:SF3">
    <property type="entry name" value="SI:DKEY-6E2.2"/>
    <property type="match status" value="1"/>
</dbReference>
<comment type="catalytic activity">
    <reaction evidence="7 8">
        <text>5-amino-1-(5-phospho-D-ribosyl)imidazole-4-carboxylate + L-aspartate + ATP = (2S)-2-[5-amino-1-(5-phospho-beta-D-ribosyl)imidazole-4-carboxamido]succinate + ADP + phosphate + 2 H(+)</text>
        <dbReference type="Rhea" id="RHEA:22628"/>
        <dbReference type="ChEBI" id="CHEBI:15378"/>
        <dbReference type="ChEBI" id="CHEBI:29991"/>
        <dbReference type="ChEBI" id="CHEBI:30616"/>
        <dbReference type="ChEBI" id="CHEBI:43474"/>
        <dbReference type="ChEBI" id="CHEBI:58443"/>
        <dbReference type="ChEBI" id="CHEBI:77657"/>
        <dbReference type="ChEBI" id="CHEBI:456216"/>
        <dbReference type="EC" id="6.3.2.6"/>
    </reaction>
</comment>
<evidence type="ECO:0000313" key="11">
    <source>
        <dbReference type="EMBL" id="EKP95683.1"/>
    </source>
</evidence>
<feature type="region of interest" description="Disordered" evidence="9">
    <location>
        <begin position="211"/>
        <end position="259"/>
    </location>
</feature>
<organism evidence="11 12">
    <name type="scientific">Thermaerobacter subterraneus DSM 13965</name>
    <dbReference type="NCBI Taxonomy" id="867903"/>
    <lineage>
        <taxon>Bacteria</taxon>
        <taxon>Bacillati</taxon>
        <taxon>Bacillota</taxon>
        <taxon>Clostridia</taxon>
        <taxon>Eubacteriales</taxon>
        <taxon>Clostridiales Family XVII. Incertae Sedis</taxon>
        <taxon>Thermaerobacter</taxon>
    </lineage>
</organism>
<evidence type="ECO:0000256" key="9">
    <source>
        <dbReference type="SAM" id="MobiDB-lite"/>
    </source>
</evidence>
<dbReference type="PROSITE" id="PS01057">
    <property type="entry name" value="SAICAR_SYNTHETASE_1"/>
    <property type="match status" value="1"/>
</dbReference>
<evidence type="ECO:0000313" key="12">
    <source>
        <dbReference type="Proteomes" id="UP000005710"/>
    </source>
</evidence>
<proteinExistence type="inferred from homology"/>
<comment type="caution">
    <text evidence="11">The sequence shown here is derived from an EMBL/GenBank/DDBJ whole genome shotgun (WGS) entry which is preliminary data.</text>
</comment>
<reference evidence="11" key="2">
    <citation type="submission" date="2012-10" db="EMBL/GenBank/DDBJ databases">
        <title>Improved high-quality draft of Thermaerobacter subterraneus C21, DSM 13965.</title>
        <authorList>
            <consortium name="DOE Joint Genome Institute"/>
            <person name="Eisen J."/>
            <person name="Huntemann M."/>
            <person name="Wei C.-L."/>
            <person name="Han J."/>
            <person name="Detter J.C."/>
            <person name="Han C."/>
            <person name="Tapia R."/>
            <person name="Chen A."/>
            <person name="Kyrpides N."/>
            <person name="Mavromatis K."/>
            <person name="Markowitz V."/>
            <person name="Szeto E."/>
            <person name="Ivanova N."/>
            <person name="Mikhailova N."/>
            <person name="Ovchinnikova G."/>
            <person name="Pagani I."/>
            <person name="Pati A."/>
            <person name="Goodwin L."/>
            <person name="Nordberg H.P."/>
            <person name="Cantor M.N."/>
            <person name="Hua S.X."/>
            <person name="Woyke T."/>
            <person name="Eisen J."/>
            <person name="Klenk H.-P."/>
        </authorList>
    </citation>
    <scope>NUCLEOTIDE SEQUENCE [LARGE SCALE GENOMIC DNA]</scope>
    <source>
        <strain evidence="11">DSM 13965</strain>
    </source>
</reference>
<evidence type="ECO:0000256" key="7">
    <source>
        <dbReference type="ARBA" id="ARBA00048475"/>
    </source>
</evidence>
<evidence type="ECO:0000256" key="1">
    <source>
        <dbReference type="ARBA" id="ARBA00004672"/>
    </source>
</evidence>
<feature type="domain" description="SAICAR synthetase/ADE2 N-terminal" evidence="10">
    <location>
        <begin position="15"/>
        <end position="191"/>
    </location>
</feature>
<dbReference type="Gene3D" id="3.30.470.20">
    <property type="entry name" value="ATP-grasp fold, B domain"/>
    <property type="match status" value="2"/>
</dbReference>
<keyword evidence="12" id="KW-1185">Reference proteome</keyword>
<dbReference type="SUPFAM" id="SSF56104">
    <property type="entry name" value="SAICAR synthase-like"/>
    <property type="match status" value="2"/>
</dbReference>
<dbReference type="InterPro" id="IPR033934">
    <property type="entry name" value="SAICAR_synt_PurC"/>
</dbReference>
<dbReference type="CDD" id="cd01415">
    <property type="entry name" value="SAICAR_synt_PurC"/>
    <property type="match status" value="1"/>
</dbReference>
<protein>
    <recommendedName>
        <fullName evidence="8">Phosphoribosylaminoimidazole-succinocarboxamide synthase</fullName>
        <ecNumber evidence="8">6.3.2.6</ecNumber>
    </recommendedName>
    <alternativeName>
        <fullName evidence="8">SAICAR synthetase</fullName>
    </alternativeName>
</protein>
<dbReference type="GO" id="GO:0005524">
    <property type="term" value="F:ATP binding"/>
    <property type="evidence" value="ECO:0007669"/>
    <property type="project" value="UniProtKB-KW"/>
</dbReference>
<dbReference type="UniPathway" id="UPA00074">
    <property type="reaction ID" value="UER00131"/>
</dbReference>
<dbReference type="HOGENOM" id="CLU_061495_2_0_9"/>
<keyword evidence="4 8" id="KW-0547">Nucleotide-binding</keyword>
<dbReference type="Pfam" id="PF01259">
    <property type="entry name" value="SAICAR_synt"/>
    <property type="match status" value="2"/>
</dbReference>
<dbReference type="InterPro" id="IPR028923">
    <property type="entry name" value="SAICAR_synt/ADE2_N"/>
</dbReference>
<gene>
    <name evidence="8" type="primary">purC</name>
    <name evidence="11" type="ORF">ThesuDRAFT_01442</name>
</gene>